<reference evidence="3 4" key="1">
    <citation type="submission" date="2017-02" db="EMBL/GenBank/DDBJ databases">
        <authorList>
            <person name="Peterson S.W."/>
        </authorList>
    </citation>
    <scope>NUCLEOTIDE SEQUENCE [LARGE SCALE GENOMIC DNA]</scope>
    <source>
        <strain evidence="3 4">DSM 21481</strain>
    </source>
</reference>
<evidence type="ECO:0000256" key="1">
    <source>
        <dbReference type="SAM" id="MobiDB-lite"/>
    </source>
</evidence>
<dbReference type="SMART" id="SM00507">
    <property type="entry name" value="HNHc"/>
    <property type="match status" value="1"/>
</dbReference>
<organism evidence="3 4">
    <name type="scientific">Krasilnikoviella flava</name>
    <dbReference type="NCBI Taxonomy" id="526729"/>
    <lineage>
        <taxon>Bacteria</taxon>
        <taxon>Bacillati</taxon>
        <taxon>Actinomycetota</taxon>
        <taxon>Actinomycetes</taxon>
        <taxon>Micrococcales</taxon>
        <taxon>Promicromonosporaceae</taxon>
        <taxon>Krasilnikoviella</taxon>
    </lineage>
</organism>
<proteinExistence type="predicted"/>
<dbReference type="AlphaFoldDB" id="A0A1T5LZC4"/>
<dbReference type="EMBL" id="FUZQ01000008">
    <property type="protein sequence ID" value="SKC80939.1"/>
    <property type="molecule type" value="Genomic_DNA"/>
</dbReference>
<keyword evidence="4" id="KW-1185">Reference proteome</keyword>
<evidence type="ECO:0000313" key="3">
    <source>
        <dbReference type="EMBL" id="SKC80939.1"/>
    </source>
</evidence>
<protein>
    <recommendedName>
        <fullName evidence="2">HNH nuclease domain-containing protein</fullName>
    </recommendedName>
</protein>
<evidence type="ECO:0000313" key="4">
    <source>
        <dbReference type="Proteomes" id="UP000189777"/>
    </source>
</evidence>
<feature type="compositionally biased region" description="Pro residues" evidence="1">
    <location>
        <begin position="255"/>
        <end position="273"/>
    </location>
</feature>
<feature type="region of interest" description="Disordered" evidence="1">
    <location>
        <begin position="249"/>
        <end position="285"/>
    </location>
</feature>
<dbReference type="InterPro" id="IPR003615">
    <property type="entry name" value="HNH_nuc"/>
</dbReference>
<accession>A0A1T5LZC4</accession>
<sequence>MPVEVREGRGADRPLLAVLDALSPGPDLASTLASLDEAELDDFTILEVLAAWERVASWAQAGSARVLAEMLERTRGSSRHEFVADAVAARLGLTRHAAAQLVTVAHGTSRLPEVADALASGVVDRRKAEALVDAGRMPDHLRREAVAGVLSDAEHLTAPQLRAHMRRAEIEVDPGGAEDRHRAARAERYVRLEPVDDAMAYLTAYLPADDAARAFAAIDDVGLAMRRAPGETRRLGECRADAFTALATGRLAPGPSLPGPSAPGPSLPGPSAPGPSALCPSVPGQHVTGQYVPGRIAAGGEASSRPRSRSRAGIRVSVAASTLLGSEDLPAILAGHGPIPASMARALASDPDAVWQRLFTDPESGVLTDVSSRTYRPGEALRAAVVARDVTCTFPGCRVPAASCDLDHVEPFDPTRDAPQTHGANLHALCRTHHRAKTVGGWAVARDPSTGGTTWTAPTAHRFARDPVPQDPRVTSARRDGPAPGPGRRQDGDGPPPF</sequence>
<feature type="region of interest" description="Disordered" evidence="1">
    <location>
        <begin position="445"/>
        <end position="498"/>
    </location>
</feature>
<name>A0A1T5LZC4_9MICO</name>
<dbReference type="CDD" id="cd00085">
    <property type="entry name" value="HNHc"/>
    <property type="match status" value="1"/>
</dbReference>
<dbReference type="Proteomes" id="UP000189777">
    <property type="component" value="Unassembled WGS sequence"/>
</dbReference>
<feature type="domain" description="HNH nuclease" evidence="2">
    <location>
        <begin position="380"/>
        <end position="435"/>
    </location>
</feature>
<dbReference type="STRING" id="526729.SAMN04324258_4131"/>
<gene>
    <name evidence="3" type="ORF">SAMN04324258_4131</name>
</gene>
<evidence type="ECO:0000259" key="2">
    <source>
        <dbReference type="SMART" id="SM00507"/>
    </source>
</evidence>